<dbReference type="Proteomes" id="UP001054945">
    <property type="component" value="Unassembled WGS sequence"/>
</dbReference>
<dbReference type="Gene3D" id="1.10.579.10">
    <property type="entry name" value="DNA Cyclobutane Dipyrimidine Photolyase, subunit A, domain 3"/>
    <property type="match status" value="1"/>
</dbReference>
<proteinExistence type="predicted"/>
<feature type="region of interest" description="Disordered" evidence="1">
    <location>
        <begin position="44"/>
        <end position="76"/>
    </location>
</feature>
<dbReference type="AlphaFoldDB" id="A0AAV4Q1M3"/>
<gene>
    <name evidence="2" type="ORF">CEXT_384491</name>
</gene>
<protein>
    <submittedName>
        <fullName evidence="2">Uncharacterized protein</fullName>
    </submittedName>
</protein>
<dbReference type="SUPFAM" id="SSF48173">
    <property type="entry name" value="Cryptochrome/photolyase FAD-binding domain"/>
    <property type="match status" value="1"/>
</dbReference>
<comment type="caution">
    <text evidence="2">The sequence shown here is derived from an EMBL/GenBank/DDBJ whole genome shotgun (WGS) entry which is preliminary data.</text>
</comment>
<name>A0AAV4Q1M3_CAEEX</name>
<organism evidence="2 3">
    <name type="scientific">Caerostris extrusa</name>
    <name type="common">Bark spider</name>
    <name type="synonym">Caerostris bankana</name>
    <dbReference type="NCBI Taxonomy" id="172846"/>
    <lineage>
        <taxon>Eukaryota</taxon>
        <taxon>Metazoa</taxon>
        <taxon>Ecdysozoa</taxon>
        <taxon>Arthropoda</taxon>
        <taxon>Chelicerata</taxon>
        <taxon>Arachnida</taxon>
        <taxon>Araneae</taxon>
        <taxon>Araneomorphae</taxon>
        <taxon>Entelegynae</taxon>
        <taxon>Araneoidea</taxon>
        <taxon>Araneidae</taxon>
        <taxon>Caerostris</taxon>
    </lineage>
</organism>
<keyword evidence="3" id="KW-1185">Reference proteome</keyword>
<evidence type="ECO:0000313" key="2">
    <source>
        <dbReference type="EMBL" id="GIY03031.1"/>
    </source>
</evidence>
<evidence type="ECO:0000256" key="1">
    <source>
        <dbReference type="SAM" id="MobiDB-lite"/>
    </source>
</evidence>
<accession>A0AAV4Q1M3</accession>
<sequence>MESTKKLQEQLGCVIGKDYPFPIVDHDKVRIENLRRMDAVYKAKKEMKDQDKKVPVTKSKKSDASNEVSKGKHSLDTNKDVKISKFFKKN</sequence>
<dbReference type="InterPro" id="IPR036134">
    <property type="entry name" value="Crypto/Photolyase_FAD-like_sf"/>
</dbReference>
<reference evidence="2 3" key="1">
    <citation type="submission" date="2021-06" db="EMBL/GenBank/DDBJ databases">
        <title>Caerostris extrusa draft genome.</title>
        <authorList>
            <person name="Kono N."/>
            <person name="Arakawa K."/>
        </authorList>
    </citation>
    <scope>NUCLEOTIDE SEQUENCE [LARGE SCALE GENOMIC DNA]</scope>
</reference>
<evidence type="ECO:0000313" key="3">
    <source>
        <dbReference type="Proteomes" id="UP001054945"/>
    </source>
</evidence>
<dbReference type="EMBL" id="BPLR01005531">
    <property type="protein sequence ID" value="GIY03031.1"/>
    <property type="molecule type" value="Genomic_DNA"/>
</dbReference>